<dbReference type="GO" id="GO:0019843">
    <property type="term" value="F:rRNA binding"/>
    <property type="evidence" value="ECO:0007669"/>
    <property type="project" value="TreeGrafter"/>
</dbReference>
<evidence type="ECO:0000256" key="2">
    <source>
        <dbReference type="ARBA" id="ARBA00022741"/>
    </source>
</evidence>
<organism evidence="7 8">
    <name type="scientific">Babesia microti (strain RI)</name>
    <dbReference type="NCBI Taxonomy" id="1133968"/>
    <lineage>
        <taxon>Eukaryota</taxon>
        <taxon>Sar</taxon>
        <taxon>Alveolata</taxon>
        <taxon>Apicomplexa</taxon>
        <taxon>Aconoidasida</taxon>
        <taxon>Piroplasmida</taxon>
        <taxon>Babesiidae</taxon>
        <taxon>Babesia</taxon>
    </lineage>
</organism>
<evidence type="ECO:0000313" key="7">
    <source>
        <dbReference type="EMBL" id="SIO73697.1"/>
    </source>
</evidence>
<reference evidence="7 8" key="2">
    <citation type="journal article" date="2013" name="PLoS ONE">
        <title>Whole genome mapping and re-organization of the nuclear and mitochondrial genomes of Babesia microti isolates.</title>
        <authorList>
            <person name="Cornillot E."/>
            <person name="Dassouli A."/>
            <person name="Garg A."/>
            <person name="Pachikara N."/>
            <person name="Randazzo S."/>
            <person name="Depoix D."/>
            <person name="Carcy B."/>
            <person name="Delbecq S."/>
            <person name="Frutos R."/>
            <person name="Silva J.C."/>
            <person name="Sutton R."/>
            <person name="Krause P.J."/>
            <person name="Mamoun C.B."/>
        </authorList>
    </citation>
    <scope>NUCLEOTIDE SEQUENCE [LARGE SCALE GENOMIC DNA]</scope>
    <source>
        <strain evidence="7 8">RI</strain>
    </source>
</reference>
<dbReference type="InterPro" id="IPR006073">
    <property type="entry name" value="GTP-bd"/>
</dbReference>
<dbReference type="RefSeq" id="XP_021337765.1">
    <property type="nucleotide sequence ID" value="XM_021482547.1"/>
</dbReference>
<reference evidence="7 8" key="1">
    <citation type="journal article" date="2012" name="Nucleic Acids Res.">
        <title>Sequencing of the smallest Apicomplexan genome from the human pathogen Babesia microti.</title>
        <authorList>
            <person name="Cornillot E."/>
            <person name="Hadj-Kaddour K."/>
            <person name="Dassouli A."/>
            <person name="Noel B."/>
            <person name="Ranwez V."/>
            <person name="Vacherie B."/>
            <person name="Augagneur Y."/>
            <person name="Bres V."/>
            <person name="Duclos A."/>
            <person name="Randazzo S."/>
            <person name="Carcy B."/>
            <person name="Debierre-Grockiego F."/>
            <person name="Delbecq S."/>
            <person name="Moubri-Menage K."/>
            <person name="Shams-Eldin H."/>
            <person name="Usmani-Brown S."/>
            <person name="Bringaud F."/>
            <person name="Wincker P."/>
            <person name="Vivares C.P."/>
            <person name="Schwarz R.T."/>
            <person name="Schetters T.P."/>
            <person name="Krause P.J."/>
            <person name="Gorenflot A."/>
            <person name="Berry V."/>
            <person name="Barbe V."/>
            <person name="Ben Mamoun C."/>
        </authorList>
    </citation>
    <scope>NUCLEOTIDE SEQUENCE [LARGE SCALE GENOMIC DNA]</scope>
    <source>
        <strain evidence="7 8">RI</strain>
    </source>
</reference>
<dbReference type="GO" id="GO:0000028">
    <property type="term" value="P:ribosomal small subunit assembly"/>
    <property type="evidence" value="ECO:0007669"/>
    <property type="project" value="TreeGrafter"/>
</dbReference>
<dbReference type="GeneID" id="24426001"/>
<feature type="region of interest" description="Disordered" evidence="5">
    <location>
        <begin position="27"/>
        <end position="46"/>
    </location>
</feature>
<evidence type="ECO:0000256" key="1">
    <source>
        <dbReference type="ARBA" id="ARBA00007921"/>
    </source>
</evidence>
<dbReference type="InterPro" id="IPR030388">
    <property type="entry name" value="G_ERA_dom"/>
</dbReference>
<dbReference type="KEGG" id="bmic:BmR1_04g06780"/>
<feature type="compositionally biased region" description="Basic and acidic residues" evidence="5">
    <location>
        <begin position="36"/>
        <end position="45"/>
    </location>
</feature>
<dbReference type="EMBL" id="LN871599">
    <property type="protein sequence ID" value="SIO73697.1"/>
    <property type="molecule type" value="Genomic_DNA"/>
</dbReference>
<dbReference type="Gene3D" id="3.30.300.20">
    <property type="match status" value="1"/>
</dbReference>
<name>A0A1N6LXU9_BABMR</name>
<dbReference type="PANTHER" id="PTHR42698">
    <property type="entry name" value="GTPASE ERA"/>
    <property type="match status" value="1"/>
</dbReference>
<accession>A0A1N6LXU9</accession>
<dbReference type="Pfam" id="PF01926">
    <property type="entry name" value="MMR_HSR1"/>
    <property type="match status" value="1"/>
</dbReference>
<dbReference type="CDD" id="cd22534">
    <property type="entry name" value="KH-II_Era"/>
    <property type="match status" value="1"/>
</dbReference>
<dbReference type="InterPro" id="IPR005662">
    <property type="entry name" value="GTPase_Era-like"/>
</dbReference>
<dbReference type="PROSITE" id="PS51713">
    <property type="entry name" value="G_ERA"/>
    <property type="match status" value="1"/>
</dbReference>
<dbReference type="AlphaFoldDB" id="A0A1N6LXU9"/>
<evidence type="ECO:0000256" key="5">
    <source>
        <dbReference type="SAM" id="MobiDB-lite"/>
    </source>
</evidence>
<protein>
    <submittedName>
        <fullName evidence="7">GTPase Era</fullName>
    </submittedName>
</protein>
<dbReference type="NCBIfam" id="TIGR00231">
    <property type="entry name" value="small_GTP"/>
    <property type="match status" value="1"/>
</dbReference>
<gene>
    <name evidence="7" type="ORF">BmR1_04g06780</name>
</gene>
<dbReference type="SUPFAM" id="SSF54814">
    <property type="entry name" value="Prokaryotic type KH domain (KH-domain type II)"/>
    <property type="match status" value="1"/>
</dbReference>
<feature type="domain" description="Era-type G" evidence="6">
    <location>
        <begin position="71"/>
        <end position="279"/>
    </location>
</feature>
<proteinExistence type="inferred from homology"/>
<dbReference type="InterPro" id="IPR009019">
    <property type="entry name" value="KH_sf_prok-type"/>
</dbReference>
<evidence type="ECO:0000256" key="4">
    <source>
        <dbReference type="PROSITE-ProRule" id="PRU01050"/>
    </source>
</evidence>
<comment type="similarity">
    <text evidence="1 4">Belongs to the TRAFAC class TrmE-Era-EngA-EngB-Septin-like GTPase superfamily. Era GTPase family.</text>
</comment>
<feature type="region of interest" description="G3" evidence="4">
    <location>
        <begin position="126"/>
        <end position="129"/>
    </location>
</feature>
<keyword evidence="8" id="KW-1185">Reference proteome</keyword>
<dbReference type="Proteomes" id="UP000002899">
    <property type="component" value="Chromosome IV"/>
</dbReference>
<dbReference type="GO" id="GO:0043024">
    <property type="term" value="F:ribosomal small subunit binding"/>
    <property type="evidence" value="ECO:0007669"/>
    <property type="project" value="TreeGrafter"/>
</dbReference>
<dbReference type="InterPro" id="IPR005225">
    <property type="entry name" value="Small_GTP-bd"/>
</dbReference>
<dbReference type="PANTHER" id="PTHR42698:SF1">
    <property type="entry name" value="GTPASE ERA, MITOCHONDRIAL"/>
    <property type="match status" value="1"/>
</dbReference>
<dbReference type="SUPFAM" id="SSF52540">
    <property type="entry name" value="P-loop containing nucleoside triphosphate hydrolases"/>
    <property type="match status" value="1"/>
</dbReference>
<dbReference type="InterPro" id="IPR027417">
    <property type="entry name" value="P-loop_NTPase"/>
</dbReference>
<evidence type="ECO:0000259" key="6">
    <source>
        <dbReference type="PROSITE" id="PS51713"/>
    </source>
</evidence>
<feature type="region of interest" description="G5" evidence="4">
    <location>
        <begin position="255"/>
        <end position="257"/>
    </location>
</feature>
<dbReference type="InterPro" id="IPR015946">
    <property type="entry name" value="KH_dom-like_a/b"/>
</dbReference>
<dbReference type="GO" id="GO:0005525">
    <property type="term" value="F:GTP binding"/>
    <property type="evidence" value="ECO:0007669"/>
    <property type="project" value="UniProtKB-UniRule"/>
</dbReference>
<keyword evidence="3 4" id="KW-0342">GTP-binding</keyword>
<evidence type="ECO:0000313" key="8">
    <source>
        <dbReference type="Proteomes" id="UP000002899"/>
    </source>
</evidence>
<feature type="region of interest" description="G2" evidence="4">
    <location>
        <begin position="105"/>
        <end position="109"/>
    </location>
</feature>
<keyword evidence="2 4" id="KW-0547">Nucleotide-binding</keyword>
<feature type="region of interest" description="G1" evidence="4">
    <location>
        <begin position="79"/>
        <end position="86"/>
    </location>
</feature>
<reference evidence="7 8" key="3">
    <citation type="journal article" date="2016" name="Sci. Rep.">
        <title>Genome-wide diversity and gene expression profiling of Babesia microti isolates identify polymorphic genes that mediate host-pathogen interactions.</title>
        <authorList>
            <person name="Silva J.C."/>
            <person name="Cornillot E."/>
            <person name="McCracken C."/>
            <person name="Usmani-Brown S."/>
            <person name="Dwivedi A."/>
            <person name="Ifeonu O.O."/>
            <person name="Crabtree J."/>
            <person name="Gotia H.T."/>
            <person name="Virji A.Z."/>
            <person name="Reynes C."/>
            <person name="Colinge J."/>
            <person name="Kumar V."/>
            <person name="Lawres L."/>
            <person name="Pazzi J.E."/>
            <person name="Pablo J.V."/>
            <person name="Hung C."/>
            <person name="Brancato J."/>
            <person name="Kumari P."/>
            <person name="Orvis J."/>
            <person name="Tretina K."/>
            <person name="Chibucos M."/>
            <person name="Ott S."/>
            <person name="Sadzewicz L."/>
            <person name="Sengamalay N."/>
            <person name="Shetty A.C."/>
            <person name="Su Q."/>
            <person name="Tallon L."/>
            <person name="Fraser C.M."/>
            <person name="Frutos R."/>
            <person name="Molina D.M."/>
            <person name="Krause P.J."/>
            <person name="Ben Mamoun C."/>
        </authorList>
    </citation>
    <scope>NUCLEOTIDE SEQUENCE [LARGE SCALE GENOMIC DNA]</scope>
    <source>
        <strain evidence="7 8">RI</strain>
    </source>
</reference>
<feature type="region of interest" description="G4" evidence="4">
    <location>
        <begin position="225"/>
        <end position="228"/>
    </location>
</feature>
<dbReference type="OrthoDB" id="8954335at2759"/>
<dbReference type="Gene3D" id="3.40.50.300">
    <property type="entry name" value="P-loop containing nucleotide triphosphate hydrolases"/>
    <property type="match status" value="1"/>
</dbReference>
<evidence type="ECO:0000256" key="3">
    <source>
        <dbReference type="ARBA" id="ARBA00023134"/>
    </source>
</evidence>
<dbReference type="PRINTS" id="PR00449">
    <property type="entry name" value="RASTRNSFRMNG"/>
</dbReference>
<sequence>MSVRLSNRHFSIMSRLQRLQIWNRDTHNSGQSLDTEPFRNPDNKRSITRGVVPIHAESTLWSVPESPQNARTLRASIIGLPNAGKSSLLNSLLSTSLAAVSPKVNTTRENITAVLTRDNCQIVFVDNPGIIPFQYKRSFGKELLRAAWRGYHECDVCILVVDVVKRPCSQLFQLIRSITPKTIKSSSQPTDSDPLTESLIEESDELLEAGMDECYNRIPVILVLNKSDLLDSIKWAKSRFKELKVYGSFSQVIYTSAKKNLGIEYLLDVLERYSKQSPWIYPHDLLTPMSKIQILEQSIRTYIFCWFNKDLPYKIGHKTVGWTKIDDTTTLIEHELYTKTDLAAKIICGTGGKIIARIQDKVAKKLSHLWKMNIRLNIHVKTDRNKLPL</sequence>
<dbReference type="VEuPathDB" id="PiroplasmaDB:BmR1_04g06780"/>